<dbReference type="EMBL" id="BKCG01000003">
    <property type="protein sequence ID" value="GER59437.1"/>
    <property type="molecule type" value="Genomic_DNA"/>
</dbReference>
<gene>
    <name evidence="4" type="ORF">ULMA_15450</name>
</gene>
<feature type="chain" id="PRO_5023850186" description="Secretion system C-terminal sorting domain-containing protein" evidence="2">
    <location>
        <begin position="24"/>
        <end position="429"/>
    </location>
</feature>
<feature type="signal peptide" evidence="2">
    <location>
        <begin position="1"/>
        <end position="23"/>
    </location>
</feature>
<dbReference type="AlphaFoldDB" id="A0A5J4J4N2"/>
<dbReference type="RefSeq" id="WP_151673739.1">
    <property type="nucleotide sequence ID" value="NZ_BKCG01000003.1"/>
</dbReference>
<accession>A0A5J4J4N2</accession>
<evidence type="ECO:0000313" key="5">
    <source>
        <dbReference type="Proteomes" id="UP000326509"/>
    </source>
</evidence>
<organism evidence="4 5">
    <name type="scientific">Patiriisocius marinus</name>
    <dbReference type="NCBI Taxonomy" id="1397112"/>
    <lineage>
        <taxon>Bacteria</taxon>
        <taxon>Pseudomonadati</taxon>
        <taxon>Bacteroidota</taxon>
        <taxon>Flavobacteriia</taxon>
        <taxon>Flavobacteriales</taxon>
        <taxon>Flavobacteriaceae</taxon>
        <taxon>Patiriisocius</taxon>
    </lineage>
</organism>
<dbReference type="InterPro" id="IPR051200">
    <property type="entry name" value="Host-pathogen_enzymatic-act"/>
</dbReference>
<dbReference type="InterPro" id="IPR015943">
    <property type="entry name" value="WD40/YVTN_repeat-like_dom_sf"/>
</dbReference>
<keyword evidence="1 2" id="KW-0732">Signal</keyword>
<protein>
    <recommendedName>
        <fullName evidence="3">Secretion system C-terminal sorting domain-containing protein</fullName>
    </recommendedName>
</protein>
<comment type="caution">
    <text evidence="4">The sequence shown here is derived from an EMBL/GenBank/DDBJ whole genome shotgun (WGS) entry which is preliminary data.</text>
</comment>
<dbReference type="Gene3D" id="2.130.10.10">
    <property type="entry name" value="YVTN repeat-like/Quinoprotein amine dehydrogenase"/>
    <property type="match status" value="1"/>
</dbReference>
<reference evidence="4 5" key="1">
    <citation type="submission" date="2019-08" db="EMBL/GenBank/DDBJ databases">
        <title>Draft genome sequence of Ulvibacter marinus type strain NBRC 109484.</title>
        <authorList>
            <person name="Kawano K."/>
            <person name="Ushijima N."/>
            <person name="Kihara M."/>
            <person name="Itoh H."/>
        </authorList>
    </citation>
    <scope>NUCLEOTIDE SEQUENCE [LARGE SCALE GENOMIC DNA]</scope>
    <source>
        <strain evidence="4 5">NBRC 109484</strain>
    </source>
</reference>
<name>A0A5J4J4N2_9FLAO</name>
<dbReference type="Pfam" id="PF16819">
    <property type="entry name" value="DUF5074"/>
    <property type="match status" value="1"/>
</dbReference>
<dbReference type="OrthoDB" id="9773938at2"/>
<sequence length="429" mass="45795">MKNYYKKSMAIIAGILCSATSFSQDFSEGVIVLNEGLFGSDTASVSHFDVTGTLENGIFSTQNSGMALGNTAQGMGFDGDFAYIVLNGSNAVQVINKISFELVTTITDQMANPRNIAFFDGKGYVTNWGDGGITDDDFVAVIDLATNTVLETITVAEGPEEIVQQDGMLYVAHQGGFGYGNTVSVIDASTNAIQSVPVGDVPSALRIDDNYLYVLCSGSPSFSGNETTGSLVKIDLSDISATTEFSFPGLEHPTFLGLDATDVFYTLNADVYKMSITATDLPTTPFISTAAQSISVPYGFNKIDDKLYIGDAVDFVSDGKVFVYEEDGSFISEYTVGALPNGFYTSEDVLSTPGFISSTISLYPNPTSGSFLLNTSENVNITMFDITGRMVKQLKYTNQAVSVEGLNAGIYVVQIENNGAITTQKLIVK</sequence>
<keyword evidence="5" id="KW-1185">Reference proteome</keyword>
<evidence type="ECO:0000259" key="3">
    <source>
        <dbReference type="Pfam" id="PF18962"/>
    </source>
</evidence>
<dbReference type="PANTHER" id="PTHR47197:SF3">
    <property type="entry name" value="DIHYDRO-HEME D1 DEHYDROGENASE"/>
    <property type="match status" value="1"/>
</dbReference>
<dbReference type="SUPFAM" id="SSF51004">
    <property type="entry name" value="C-terminal (heme d1) domain of cytochrome cd1-nitrite reductase"/>
    <property type="match status" value="1"/>
</dbReference>
<dbReference type="Proteomes" id="UP000326509">
    <property type="component" value="Unassembled WGS sequence"/>
</dbReference>
<evidence type="ECO:0000256" key="1">
    <source>
        <dbReference type="ARBA" id="ARBA00022729"/>
    </source>
</evidence>
<dbReference type="InterPro" id="IPR026444">
    <property type="entry name" value="Secre_tail"/>
</dbReference>
<evidence type="ECO:0000313" key="4">
    <source>
        <dbReference type="EMBL" id="GER59437.1"/>
    </source>
</evidence>
<dbReference type="PANTHER" id="PTHR47197">
    <property type="entry name" value="PROTEIN NIRF"/>
    <property type="match status" value="1"/>
</dbReference>
<dbReference type="NCBIfam" id="TIGR04183">
    <property type="entry name" value="Por_Secre_tail"/>
    <property type="match status" value="1"/>
</dbReference>
<dbReference type="InterPro" id="IPR031815">
    <property type="entry name" value="DUF5074"/>
</dbReference>
<feature type="domain" description="Secretion system C-terminal sorting" evidence="3">
    <location>
        <begin position="362"/>
        <end position="428"/>
    </location>
</feature>
<evidence type="ECO:0000256" key="2">
    <source>
        <dbReference type="SAM" id="SignalP"/>
    </source>
</evidence>
<proteinExistence type="predicted"/>
<dbReference type="InterPro" id="IPR011048">
    <property type="entry name" value="Haem_d1_sf"/>
</dbReference>
<dbReference type="Pfam" id="PF18962">
    <property type="entry name" value="Por_Secre_tail"/>
    <property type="match status" value="1"/>
</dbReference>